<dbReference type="InterPro" id="IPR036873">
    <property type="entry name" value="Rhodanese-like_dom_sf"/>
</dbReference>
<proteinExistence type="predicted"/>
<dbReference type="Gene3D" id="1.25.40.20">
    <property type="entry name" value="Ankyrin repeat-containing domain"/>
    <property type="match status" value="1"/>
</dbReference>
<organism evidence="5 6">
    <name type="scientific">Marinobacterium mangrovicola</name>
    <dbReference type="NCBI Taxonomy" id="1476959"/>
    <lineage>
        <taxon>Bacteria</taxon>
        <taxon>Pseudomonadati</taxon>
        <taxon>Pseudomonadota</taxon>
        <taxon>Gammaproteobacteria</taxon>
        <taxon>Oceanospirillales</taxon>
        <taxon>Oceanospirillaceae</taxon>
        <taxon>Marinobacterium</taxon>
    </lineage>
</organism>
<evidence type="ECO:0000313" key="5">
    <source>
        <dbReference type="EMBL" id="TCK08343.1"/>
    </source>
</evidence>
<sequence length="243" mass="26745">MGELLKMDIPAAEQLLRDEPAYLLDMRELDCYEDSRHPFAMHLDDRVLGRLLTRGEPSRLMLIYCEDGSRSIEMARMFRDFGFSRSFSIDGGYRAWLPLLGVRQMSAEQNQDQAGEYGMTSLMQASHRGDSLEVSRLIAVGADVNRRNDDGNNALWFAVRSGDSATVSLLIGEGVDLDNQNANGATPLIWAASAGRREMVEMLLAGGADTGLKTLDGFLAVEVAGSREIMKLLMATHLQAVGQ</sequence>
<protein>
    <submittedName>
        <fullName evidence="5">Rhodanese-like domain-containing protein</fullName>
    </submittedName>
</protein>
<evidence type="ECO:0000256" key="2">
    <source>
        <dbReference type="ARBA" id="ARBA00023043"/>
    </source>
</evidence>
<dbReference type="PROSITE" id="PS50297">
    <property type="entry name" value="ANK_REP_REGION"/>
    <property type="match status" value="3"/>
</dbReference>
<dbReference type="PANTHER" id="PTHR24171">
    <property type="entry name" value="ANKYRIN REPEAT DOMAIN-CONTAINING PROTEIN 39-RELATED"/>
    <property type="match status" value="1"/>
</dbReference>
<dbReference type="GO" id="GO:0085020">
    <property type="term" value="P:protein K6-linked ubiquitination"/>
    <property type="evidence" value="ECO:0007669"/>
    <property type="project" value="TreeGrafter"/>
</dbReference>
<dbReference type="InterPro" id="IPR001763">
    <property type="entry name" value="Rhodanese-like_dom"/>
</dbReference>
<dbReference type="Gene3D" id="3.40.250.10">
    <property type="entry name" value="Rhodanese-like domain"/>
    <property type="match status" value="1"/>
</dbReference>
<evidence type="ECO:0000256" key="3">
    <source>
        <dbReference type="PROSITE-ProRule" id="PRU00023"/>
    </source>
</evidence>
<feature type="repeat" description="ANK" evidence="3">
    <location>
        <begin position="183"/>
        <end position="215"/>
    </location>
</feature>
<dbReference type="InterPro" id="IPR036770">
    <property type="entry name" value="Ankyrin_rpt-contain_sf"/>
</dbReference>
<dbReference type="AlphaFoldDB" id="A0A4R1GMH9"/>
<feature type="repeat" description="ANK" evidence="3">
    <location>
        <begin position="150"/>
        <end position="182"/>
    </location>
</feature>
<keyword evidence="2 3" id="KW-0040">ANK repeat</keyword>
<dbReference type="PANTHER" id="PTHR24171:SF8">
    <property type="entry name" value="BRCA1-ASSOCIATED RING DOMAIN PROTEIN 1"/>
    <property type="match status" value="1"/>
</dbReference>
<reference evidence="5 6" key="1">
    <citation type="submission" date="2019-03" db="EMBL/GenBank/DDBJ databases">
        <title>Genomic Encyclopedia of Archaeal and Bacterial Type Strains, Phase II (KMG-II): from individual species to whole genera.</title>
        <authorList>
            <person name="Goeker M."/>
        </authorList>
    </citation>
    <scope>NUCLEOTIDE SEQUENCE [LARGE SCALE GENOMIC DNA]</scope>
    <source>
        <strain evidence="5 6">DSM 27697</strain>
    </source>
</reference>
<comment type="caution">
    <text evidence="5">The sequence shown here is derived from an EMBL/GenBank/DDBJ whole genome shotgun (WGS) entry which is preliminary data.</text>
</comment>
<dbReference type="Pfam" id="PF00581">
    <property type="entry name" value="Rhodanese"/>
    <property type="match status" value="1"/>
</dbReference>
<feature type="repeat" description="ANK" evidence="3">
    <location>
        <begin position="117"/>
        <end position="149"/>
    </location>
</feature>
<accession>A0A4R1GMH9</accession>
<evidence type="ECO:0000313" key="6">
    <source>
        <dbReference type="Proteomes" id="UP000294546"/>
    </source>
</evidence>
<dbReference type="RefSeq" id="WP_165900216.1">
    <property type="nucleotide sequence ID" value="NZ_SMFU01000007.1"/>
</dbReference>
<dbReference type="SUPFAM" id="SSF52821">
    <property type="entry name" value="Rhodanese/Cell cycle control phosphatase"/>
    <property type="match status" value="1"/>
</dbReference>
<dbReference type="Proteomes" id="UP000294546">
    <property type="component" value="Unassembled WGS sequence"/>
</dbReference>
<dbReference type="SUPFAM" id="SSF48403">
    <property type="entry name" value="Ankyrin repeat"/>
    <property type="match status" value="1"/>
</dbReference>
<evidence type="ECO:0000259" key="4">
    <source>
        <dbReference type="PROSITE" id="PS50206"/>
    </source>
</evidence>
<dbReference type="InterPro" id="IPR002110">
    <property type="entry name" value="Ankyrin_rpt"/>
</dbReference>
<feature type="domain" description="Rhodanese" evidence="4">
    <location>
        <begin position="17"/>
        <end position="98"/>
    </location>
</feature>
<dbReference type="GO" id="GO:0004842">
    <property type="term" value="F:ubiquitin-protein transferase activity"/>
    <property type="evidence" value="ECO:0007669"/>
    <property type="project" value="TreeGrafter"/>
</dbReference>
<dbReference type="PROSITE" id="PS50206">
    <property type="entry name" value="RHODANESE_3"/>
    <property type="match status" value="1"/>
</dbReference>
<dbReference type="SMART" id="SM00248">
    <property type="entry name" value="ANK"/>
    <property type="match status" value="3"/>
</dbReference>
<name>A0A4R1GMH9_9GAMM</name>
<dbReference type="EMBL" id="SMFU01000007">
    <property type="protein sequence ID" value="TCK08343.1"/>
    <property type="molecule type" value="Genomic_DNA"/>
</dbReference>
<keyword evidence="1" id="KW-0677">Repeat</keyword>
<dbReference type="Pfam" id="PF12796">
    <property type="entry name" value="Ank_2"/>
    <property type="match status" value="1"/>
</dbReference>
<dbReference type="SMART" id="SM00450">
    <property type="entry name" value="RHOD"/>
    <property type="match status" value="1"/>
</dbReference>
<keyword evidence="6" id="KW-1185">Reference proteome</keyword>
<dbReference type="PROSITE" id="PS50088">
    <property type="entry name" value="ANK_REPEAT"/>
    <property type="match status" value="3"/>
</dbReference>
<evidence type="ECO:0000256" key="1">
    <source>
        <dbReference type="ARBA" id="ARBA00022737"/>
    </source>
</evidence>
<gene>
    <name evidence="5" type="ORF">CLV83_0422</name>
</gene>